<dbReference type="PANTHER" id="PTHR11360">
    <property type="entry name" value="MONOCARBOXYLATE TRANSPORTER"/>
    <property type="match status" value="1"/>
</dbReference>
<protein>
    <submittedName>
        <fullName evidence="6">MFS transporter</fullName>
    </submittedName>
</protein>
<dbReference type="Proteomes" id="UP000295096">
    <property type="component" value="Unassembled WGS sequence"/>
</dbReference>
<evidence type="ECO:0000313" key="7">
    <source>
        <dbReference type="Proteomes" id="UP000295096"/>
    </source>
</evidence>
<dbReference type="PANTHER" id="PTHR11360:SF284">
    <property type="entry name" value="EG:103B4.3 PROTEIN-RELATED"/>
    <property type="match status" value="1"/>
</dbReference>
<dbReference type="PROSITE" id="PS50850">
    <property type="entry name" value="MFS"/>
    <property type="match status" value="1"/>
</dbReference>
<evidence type="ECO:0000256" key="2">
    <source>
        <dbReference type="ARBA" id="ARBA00022989"/>
    </source>
</evidence>
<feature type="transmembrane region" description="Helical" evidence="4">
    <location>
        <begin position="12"/>
        <end position="36"/>
    </location>
</feature>
<dbReference type="InterPro" id="IPR011701">
    <property type="entry name" value="MFS"/>
</dbReference>
<sequence length="411" mass="41444">MTDVEESPGLWRIVLVAAGVMAVSMGLRQCFGLFLAPSIAELGASAAAFGFAVALHNLVWGLSQPFVGALGDRFGACPVLIGCGLLYTAGLLLFAVSGTGFVALDLGIGLLTGLGIAGTGFGVLLGAVSRAAPPERRGLLVGLVSGAGSAGVLVLAPLGEGLIAQAGWRDAALAFAGICGAMVAVSLLIGGAPAQHSAKRAALPASGAWSAARTAMAHPGFVTMSVAFFACGFQLMFITTHLPRFLGLCGLAPSVGAAALAVTGVCNAIGSYAFGVLGQRYSPKRLLAGIYATRTTAIVVYLATPISATSTLLFAAVMGATWLGVVPLVSALIGRLFGLANFSLLFGLAFVCHQIGGFAGAWMGGIVLDATGSYDAAWWALVGIGAAAALLQWPMDDRPRMADGRSQEAEA</sequence>
<gene>
    <name evidence="6" type="ORF">E2C06_20330</name>
</gene>
<keyword evidence="3 4" id="KW-0472">Membrane</keyword>
<feature type="transmembrane region" description="Helical" evidence="4">
    <location>
        <begin position="108"/>
        <end position="127"/>
    </location>
</feature>
<dbReference type="Gene3D" id="1.20.1250.20">
    <property type="entry name" value="MFS general substrate transporter like domains"/>
    <property type="match status" value="2"/>
</dbReference>
<evidence type="ECO:0000256" key="4">
    <source>
        <dbReference type="SAM" id="Phobius"/>
    </source>
</evidence>
<comment type="caution">
    <text evidence="6">The sequence shown here is derived from an EMBL/GenBank/DDBJ whole genome shotgun (WGS) entry which is preliminary data.</text>
</comment>
<feature type="domain" description="Major facilitator superfamily (MFS) profile" evidence="5">
    <location>
        <begin position="10"/>
        <end position="400"/>
    </location>
</feature>
<feature type="transmembrane region" description="Helical" evidence="4">
    <location>
        <begin position="171"/>
        <end position="194"/>
    </location>
</feature>
<feature type="transmembrane region" description="Helical" evidence="4">
    <location>
        <begin position="245"/>
        <end position="274"/>
    </location>
</feature>
<dbReference type="InterPro" id="IPR036259">
    <property type="entry name" value="MFS_trans_sf"/>
</dbReference>
<keyword evidence="1 4" id="KW-0812">Transmembrane</keyword>
<reference evidence="6 7" key="1">
    <citation type="journal article" date="2016" name="J. Microbiol.">
        <title>Dankookia rubra gen. nov., sp. nov., an alphaproteobacterium isolated from sediment of a shallow stream.</title>
        <authorList>
            <person name="Kim W.H."/>
            <person name="Kim D.H."/>
            <person name="Kang K."/>
            <person name="Ahn T.Y."/>
        </authorList>
    </citation>
    <scope>NUCLEOTIDE SEQUENCE [LARGE SCALE GENOMIC DNA]</scope>
    <source>
        <strain evidence="6 7">JCM30602</strain>
    </source>
</reference>
<feature type="transmembrane region" description="Helical" evidence="4">
    <location>
        <begin position="215"/>
        <end position="239"/>
    </location>
</feature>
<feature type="transmembrane region" description="Helical" evidence="4">
    <location>
        <begin position="345"/>
        <end position="364"/>
    </location>
</feature>
<dbReference type="GO" id="GO:0022857">
    <property type="term" value="F:transmembrane transporter activity"/>
    <property type="evidence" value="ECO:0007669"/>
    <property type="project" value="InterPro"/>
</dbReference>
<evidence type="ECO:0000256" key="1">
    <source>
        <dbReference type="ARBA" id="ARBA00022692"/>
    </source>
</evidence>
<dbReference type="OrthoDB" id="146345at2"/>
<organism evidence="6 7">
    <name type="scientific">Dankookia rubra</name>
    <dbReference type="NCBI Taxonomy" id="1442381"/>
    <lineage>
        <taxon>Bacteria</taxon>
        <taxon>Pseudomonadati</taxon>
        <taxon>Pseudomonadota</taxon>
        <taxon>Alphaproteobacteria</taxon>
        <taxon>Acetobacterales</taxon>
        <taxon>Roseomonadaceae</taxon>
        <taxon>Dankookia</taxon>
    </lineage>
</organism>
<dbReference type="InterPro" id="IPR020846">
    <property type="entry name" value="MFS_dom"/>
</dbReference>
<evidence type="ECO:0000259" key="5">
    <source>
        <dbReference type="PROSITE" id="PS50850"/>
    </source>
</evidence>
<feature type="transmembrane region" description="Helical" evidence="4">
    <location>
        <begin position="312"/>
        <end position="333"/>
    </location>
</feature>
<proteinExistence type="predicted"/>
<keyword evidence="7" id="KW-1185">Reference proteome</keyword>
<dbReference type="InterPro" id="IPR050327">
    <property type="entry name" value="Proton-linked_MCT"/>
</dbReference>
<dbReference type="EMBL" id="SMSJ01000032">
    <property type="protein sequence ID" value="TDH60721.1"/>
    <property type="molecule type" value="Genomic_DNA"/>
</dbReference>
<dbReference type="Pfam" id="PF07690">
    <property type="entry name" value="MFS_1"/>
    <property type="match status" value="1"/>
</dbReference>
<dbReference type="AlphaFoldDB" id="A0A4R5QE17"/>
<feature type="transmembrane region" description="Helical" evidence="4">
    <location>
        <begin position="286"/>
        <end position="306"/>
    </location>
</feature>
<feature type="transmembrane region" description="Helical" evidence="4">
    <location>
        <begin position="376"/>
        <end position="395"/>
    </location>
</feature>
<feature type="transmembrane region" description="Helical" evidence="4">
    <location>
        <begin position="42"/>
        <end position="62"/>
    </location>
</feature>
<keyword evidence="2 4" id="KW-1133">Transmembrane helix</keyword>
<feature type="transmembrane region" description="Helical" evidence="4">
    <location>
        <begin position="139"/>
        <end position="159"/>
    </location>
</feature>
<dbReference type="SUPFAM" id="SSF103473">
    <property type="entry name" value="MFS general substrate transporter"/>
    <property type="match status" value="1"/>
</dbReference>
<dbReference type="CDD" id="cd17355">
    <property type="entry name" value="MFS_YcxA_like"/>
    <property type="match status" value="1"/>
</dbReference>
<evidence type="ECO:0000313" key="6">
    <source>
        <dbReference type="EMBL" id="TDH60721.1"/>
    </source>
</evidence>
<feature type="transmembrane region" description="Helical" evidence="4">
    <location>
        <begin position="74"/>
        <end position="96"/>
    </location>
</feature>
<accession>A0A4R5QE17</accession>
<evidence type="ECO:0000256" key="3">
    <source>
        <dbReference type="ARBA" id="ARBA00023136"/>
    </source>
</evidence>
<name>A0A4R5QE17_9PROT</name>